<evidence type="ECO:0000313" key="2">
    <source>
        <dbReference type="Proteomes" id="UP001056120"/>
    </source>
</evidence>
<keyword evidence="2" id="KW-1185">Reference proteome</keyword>
<dbReference type="EMBL" id="CM042027">
    <property type="protein sequence ID" value="KAI3802355.1"/>
    <property type="molecule type" value="Genomic_DNA"/>
</dbReference>
<comment type="caution">
    <text evidence="1">The sequence shown here is derived from an EMBL/GenBank/DDBJ whole genome shotgun (WGS) entry which is preliminary data.</text>
</comment>
<reference evidence="2" key="1">
    <citation type="journal article" date="2022" name="Mol. Ecol. Resour.">
        <title>The genomes of chicory, endive, great burdock and yacon provide insights into Asteraceae palaeo-polyploidization history and plant inulin production.</title>
        <authorList>
            <person name="Fan W."/>
            <person name="Wang S."/>
            <person name="Wang H."/>
            <person name="Wang A."/>
            <person name="Jiang F."/>
            <person name="Liu H."/>
            <person name="Zhao H."/>
            <person name="Xu D."/>
            <person name="Zhang Y."/>
        </authorList>
    </citation>
    <scope>NUCLEOTIDE SEQUENCE [LARGE SCALE GENOMIC DNA]</scope>
    <source>
        <strain evidence="2">cv. Yunnan</strain>
    </source>
</reference>
<organism evidence="1 2">
    <name type="scientific">Smallanthus sonchifolius</name>
    <dbReference type="NCBI Taxonomy" id="185202"/>
    <lineage>
        <taxon>Eukaryota</taxon>
        <taxon>Viridiplantae</taxon>
        <taxon>Streptophyta</taxon>
        <taxon>Embryophyta</taxon>
        <taxon>Tracheophyta</taxon>
        <taxon>Spermatophyta</taxon>
        <taxon>Magnoliopsida</taxon>
        <taxon>eudicotyledons</taxon>
        <taxon>Gunneridae</taxon>
        <taxon>Pentapetalae</taxon>
        <taxon>asterids</taxon>
        <taxon>campanulids</taxon>
        <taxon>Asterales</taxon>
        <taxon>Asteraceae</taxon>
        <taxon>Asteroideae</taxon>
        <taxon>Heliantheae alliance</taxon>
        <taxon>Millerieae</taxon>
        <taxon>Smallanthus</taxon>
    </lineage>
</organism>
<sequence length="99" mass="10928">MRQYFADSALRPSSPTLAKALEIQFQCQVCQYLAIGIKALSSEVNQEERINQLWVFSAGQRKRKRTADHDRTKPGGGVGKGEVVFSDASRSGTTGLINR</sequence>
<reference evidence="1 2" key="2">
    <citation type="journal article" date="2022" name="Mol. Ecol. Resour.">
        <title>The genomes of chicory, endive, great burdock and yacon provide insights into Asteraceae paleo-polyploidization history and plant inulin production.</title>
        <authorList>
            <person name="Fan W."/>
            <person name="Wang S."/>
            <person name="Wang H."/>
            <person name="Wang A."/>
            <person name="Jiang F."/>
            <person name="Liu H."/>
            <person name="Zhao H."/>
            <person name="Xu D."/>
            <person name="Zhang Y."/>
        </authorList>
    </citation>
    <scope>NUCLEOTIDE SEQUENCE [LARGE SCALE GENOMIC DNA]</scope>
    <source>
        <strain evidence="2">cv. Yunnan</strain>
        <tissue evidence="1">Leaves</tissue>
    </source>
</reference>
<evidence type="ECO:0000313" key="1">
    <source>
        <dbReference type="EMBL" id="KAI3802355.1"/>
    </source>
</evidence>
<protein>
    <submittedName>
        <fullName evidence="1">Uncharacterized protein</fullName>
    </submittedName>
</protein>
<accession>A0ACB9I4Q0</accession>
<proteinExistence type="predicted"/>
<dbReference type="Proteomes" id="UP001056120">
    <property type="component" value="Linkage Group LG10"/>
</dbReference>
<gene>
    <name evidence="1" type="ORF">L1987_30486</name>
</gene>
<name>A0ACB9I4Q0_9ASTR</name>